<feature type="domain" description="Alpha-L-rhamnosidase concanavalin-like" evidence="4">
    <location>
        <begin position="308"/>
        <end position="405"/>
    </location>
</feature>
<dbReference type="Proteomes" id="UP000824242">
    <property type="component" value="Unassembled WGS sequence"/>
</dbReference>
<sequence>MLVNHVQTPLGYDLPHLSLSWIPENARGTRQESARVQIAADPGFTKILHDSGENANPDSLAYHPAIALSPRTRYYWRVTVRDETGDEGTGVSWFETGKCGEPWQAEWISPACGSVHPLVRGMVSLPGRPVAARAYACGLGLYELYLNGERVGDEYLTPYYNDYHFWMQYQTYDVTRLLHEGDNVLGAMLGNGWYKGRFGFEANPRHGLFGDNFSFLCELRVTLEDGRELCFGTDRSWRWAPSPVLESSIYDGEVYDARLAIPGWCSDVCEPAGFRPVDRAEESYTHLTERLSVPVRITEKLPVPKLIRTPKGENVLDFGQEITGWVEFNCSAPAGTRVHLQYGEILQDDCFYRDNLRSAKAEYTYFSDGSTARVRPHFTFYGFRYVKVEGIDEVNPADFTACVLHSDLELTGCIETSDPRVNRLFLNALWGQRGNFLDVPTDCPQRDERMGWTGDAQVFCPTASFNMQTAAFYRKYLHDMLLEQRGLYHGSVPHVVPMMIADPDRTQHGSCAWADAAAVIPWQQYLFYGDASLLEEEYENMRAWADFLRHEDQETGGQFLRTTGFHFADWLALDNPDKQSCFGGTDPYFIASAYYYRSIRMTAQAARALEREKEAEEYGVWAEKIREAFRARYLLPGGDNVCRTQTSYVLALAFDLTPEEDRADTLRLLEEKLDESNMHLTTGFAGTPCLCPLLSEHGANASAYRLLLNDDYPSWLYEVGMGATTVWERWNSVLPDGRISDTGMNSLNHYAYGSIVEWMYRYMCGINPCEDAPGFRHVLLRPMPDASLSFAHASFRSPVGLYESGWEYEDGGNTLCYSFTIPFGASATLLLPGESEPIALAPGQHTIRRPV</sequence>
<evidence type="ECO:0000256" key="1">
    <source>
        <dbReference type="ARBA" id="ARBA00001445"/>
    </source>
</evidence>
<proteinExistence type="predicted"/>
<evidence type="ECO:0000259" key="4">
    <source>
        <dbReference type="Pfam" id="PF05592"/>
    </source>
</evidence>
<dbReference type="SUPFAM" id="SSF48208">
    <property type="entry name" value="Six-hairpin glycosidases"/>
    <property type="match status" value="1"/>
</dbReference>
<dbReference type="Gene3D" id="2.60.120.260">
    <property type="entry name" value="Galactose-binding domain-like"/>
    <property type="match status" value="2"/>
</dbReference>
<dbReference type="PANTHER" id="PTHR33307">
    <property type="entry name" value="ALPHA-RHAMNOSIDASE (EUROFUNG)"/>
    <property type="match status" value="1"/>
</dbReference>
<reference evidence="8" key="2">
    <citation type="journal article" date="2021" name="PeerJ">
        <title>Extensive microbial diversity within the chicken gut microbiome revealed by metagenomics and culture.</title>
        <authorList>
            <person name="Gilroy R."/>
            <person name="Ravi A."/>
            <person name="Getino M."/>
            <person name="Pursley I."/>
            <person name="Horton D.L."/>
            <person name="Alikhan N.F."/>
            <person name="Baker D."/>
            <person name="Gharbi K."/>
            <person name="Hall N."/>
            <person name="Watson M."/>
            <person name="Adriaenssens E.M."/>
            <person name="Foster-Nyarko E."/>
            <person name="Jarju S."/>
            <person name="Secka A."/>
            <person name="Antonio M."/>
            <person name="Oren A."/>
            <person name="Chaudhuri R.R."/>
            <person name="La Ragione R."/>
            <person name="Hildebrand F."/>
            <person name="Pallen M.J."/>
        </authorList>
    </citation>
    <scope>NUCLEOTIDE SEQUENCE</scope>
    <source>
        <strain evidence="8">ChiSxjej1B13-7958</strain>
    </source>
</reference>
<dbReference type="EC" id="3.2.1.40" evidence="2"/>
<evidence type="ECO:0000259" key="6">
    <source>
        <dbReference type="Pfam" id="PF17389"/>
    </source>
</evidence>
<evidence type="ECO:0000259" key="7">
    <source>
        <dbReference type="Pfam" id="PF17390"/>
    </source>
</evidence>
<name>A0A9D1AM74_9FIRM</name>
<feature type="domain" description="Bacterial alpha-L-rhamnosidase N-terminal" evidence="5">
    <location>
        <begin position="129"/>
        <end position="299"/>
    </location>
</feature>
<feature type="domain" description="Alpha-L-rhamnosidase C-terminal" evidence="7">
    <location>
        <begin position="765"/>
        <end position="837"/>
    </location>
</feature>
<dbReference type="PANTHER" id="PTHR33307:SF6">
    <property type="entry name" value="ALPHA-RHAMNOSIDASE (EUROFUNG)-RELATED"/>
    <property type="match status" value="1"/>
</dbReference>
<dbReference type="Pfam" id="PF25788">
    <property type="entry name" value="Ig_Rha78A_N"/>
    <property type="match status" value="1"/>
</dbReference>
<protein>
    <recommendedName>
        <fullName evidence="2">alpha-L-rhamnosidase</fullName>
        <ecNumber evidence="2">3.2.1.40</ecNumber>
    </recommendedName>
</protein>
<dbReference type="Gene3D" id="1.50.10.10">
    <property type="match status" value="1"/>
</dbReference>
<dbReference type="Gene3D" id="2.60.40.10">
    <property type="entry name" value="Immunoglobulins"/>
    <property type="match status" value="1"/>
</dbReference>
<evidence type="ECO:0000256" key="3">
    <source>
        <dbReference type="ARBA" id="ARBA00022801"/>
    </source>
</evidence>
<gene>
    <name evidence="8" type="ORF">IAB89_04985</name>
</gene>
<dbReference type="Pfam" id="PF17390">
    <property type="entry name" value="Bac_rhamnosid_C"/>
    <property type="match status" value="1"/>
</dbReference>
<evidence type="ECO:0000313" key="8">
    <source>
        <dbReference type="EMBL" id="HIR46999.1"/>
    </source>
</evidence>
<comment type="caution">
    <text evidence="8">The sequence shown here is derived from an EMBL/GenBank/DDBJ whole genome shotgun (WGS) entry which is preliminary data.</text>
</comment>
<dbReference type="InterPro" id="IPR035396">
    <property type="entry name" value="Bac_rhamnosid6H"/>
</dbReference>
<dbReference type="Gene3D" id="2.60.420.10">
    <property type="entry name" value="Maltose phosphorylase, domain 3"/>
    <property type="match status" value="1"/>
</dbReference>
<dbReference type="InterPro" id="IPR008928">
    <property type="entry name" value="6-hairpin_glycosidase_sf"/>
</dbReference>
<dbReference type="Pfam" id="PF17389">
    <property type="entry name" value="Bac_rhamnosid6H"/>
    <property type="match status" value="1"/>
</dbReference>
<comment type="catalytic activity">
    <reaction evidence="1">
        <text>Hydrolysis of terminal non-reducing alpha-L-rhamnose residues in alpha-L-rhamnosides.</text>
        <dbReference type="EC" id="3.2.1.40"/>
    </reaction>
</comment>
<evidence type="ECO:0000256" key="2">
    <source>
        <dbReference type="ARBA" id="ARBA00012652"/>
    </source>
</evidence>
<dbReference type="InterPro" id="IPR008902">
    <property type="entry name" value="Rhamnosid_concanavalin"/>
</dbReference>
<keyword evidence="3 8" id="KW-0378">Hydrolase</keyword>
<dbReference type="InterPro" id="IPR013783">
    <property type="entry name" value="Ig-like_fold"/>
</dbReference>
<dbReference type="InterPro" id="IPR012341">
    <property type="entry name" value="6hp_glycosidase-like_sf"/>
</dbReference>
<dbReference type="InterPro" id="IPR016007">
    <property type="entry name" value="Alpha_rhamnosid"/>
</dbReference>
<dbReference type="InterPro" id="IPR035398">
    <property type="entry name" value="Bac_rhamnosid_C"/>
</dbReference>
<dbReference type="InterPro" id="IPR013737">
    <property type="entry name" value="Bac_rhamnosid_N"/>
</dbReference>
<dbReference type="Pfam" id="PF08531">
    <property type="entry name" value="Bac_rhamnosid_N"/>
    <property type="match status" value="1"/>
</dbReference>
<reference evidence="8" key="1">
    <citation type="submission" date="2020-10" db="EMBL/GenBank/DDBJ databases">
        <authorList>
            <person name="Gilroy R."/>
        </authorList>
    </citation>
    <scope>NUCLEOTIDE SEQUENCE</scope>
    <source>
        <strain evidence="8">ChiSxjej1B13-7958</strain>
    </source>
</reference>
<dbReference type="EMBL" id="DVGZ01000049">
    <property type="protein sequence ID" value="HIR46999.1"/>
    <property type="molecule type" value="Genomic_DNA"/>
</dbReference>
<evidence type="ECO:0000259" key="5">
    <source>
        <dbReference type="Pfam" id="PF08531"/>
    </source>
</evidence>
<dbReference type="GO" id="GO:0005975">
    <property type="term" value="P:carbohydrate metabolic process"/>
    <property type="evidence" value="ECO:0007669"/>
    <property type="project" value="InterPro"/>
</dbReference>
<evidence type="ECO:0000313" key="9">
    <source>
        <dbReference type="Proteomes" id="UP000824242"/>
    </source>
</evidence>
<dbReference type="GO" id="GO:0030596">
    <property type="term" value="F:alpha-L-rhamnosidase activity"/>
    <property type="evidence" value="ECO:0007669"/>
    <property type="project" value="UniProtKB-EC"/>
</dbReference>
<organism evidence="8 9">
    <name type="scientific">Candidatus Caccousia avicola</name>
    <dbReference type="NCBI Taxonomy" id="2840721"/>
    <lineage>
        <taxon>Bacteria</taxon>
        <taxon>Bacillati</taxon>
        <taxon>Bacillota</taxon>
        <taxon>Clostridia</taxon>
        <taxon>Eubacteriales</taxon>
        <taxon>Oscillospiraceae</taxon>
        <taxon>Oscillospiraceae incertae sedis</taxon>
        <taxon>Candidatus Caccousia</taxon>
    </lineage>
</organism>
<dbReference type="PIRSF" id="PIRSF010631">
    <property type="entry name" value="A-rhamnsds"/>
    <property type="match status" value="1"/>
</dbReference>
<dbReference type="Pfam" id="PF05592">
    <property type="entry name" value="Bac_rhamnosid"/>
    <property type="match status" value="1"/>
</dbReference>
<dbReference type="AlphaFoldDB" id="A0A9D1AM74"/>
<feature type="domain" description="Alpha-L-rhamnosidase six-hairpin glycosidase" evidence="6">
    <location>
        <begin position="411"/>
        <end position="763"/>
    </location>
</feature>
<accession>A0A9D1AM74</accession>